<reference evidence="1 2" key="1">
    <citation type="submission" date="2020-03" db="EMBL/GenBank/DDBJ databases">
        <title>WGS of actinomycetes isolated from Thailand.</title>
        <authorList>
            <person name="Thawai C."/>
        </authorList>
    </citation>
    <scope>NUCLEOTIDE SEQUENCE [LARGE SCALE GENOMIC DNA]</scope>
    <source>
        <strain evidence="1 2">SBST2-5</strain>
    </source>
</reference>
<dbReference type="Proteomes" id="UP000730591">
    <property type="component" value="Unassembled WGS sequence"/>
</dbReference>
<keyword evidence="2" id="KW-1185">Reference proteome</keyword>
<evidence type="ECO:0000313" key="1">
    <source>
        <dbReference type="EMBL" id="NJP51980.1"/>
    </source>
</evidence>
<organism evidence="1 2">
    <name type="scientific">Streptomyces composti</name>
    <dbReference type="NCBI Taxonomy" id="2720025"/>
    <lineage>
        <taxon>Bacteria</taxon>
        <taxon>Bacillati</taxon>
        <taxon>Actinomycetota</taxon>
        <taxon>Actinomycetes</taxon>
        <taxon>Kitasatosporales</taxon>
        <taxon>Streptomycetaceae</taxon>
        <taxon>Streptomyces</taxon>
    </lineage>
</organism>
<proteinExistence type="predicted"/>
<accession>A0ABX1A6C4</accession>
<dbReference type="RefSeq" id="WP_167996823.1">
    <property type="nucleotide sequence ID" value="NZ_JAATEM010000021.1"/>
</dbReference>
<comment type="caution">
    <text evidence="1">The sequence shown here is derived from an EMBL/GenBank/DDBJ whole genome shotgun (WGS) entry which is preliminary data.</text>
</comment>
<evidence type="ECO:0000313" key="2">
    <source>
        <dbReference type="Proteomes" id="UP000730591"/>
    </source>
</evidence>
<name>A0ABX1A6C4_9ACTN</name>
<gene>
    <name evidence="1" type="ORF">HCJ93_18450</name>
</gene>
<dbReference type="EMBL" id="JAATEM010000021">
    <property type="protein sequence ID" value="NJP51980.1"/>
    <property type="molecule type" value="Genomic_DNA"/>
</dbReference>
<protein>
    <submittedName>
        <fullName evidence="1">Uncharacterized protein</fullName>
    </submittedName>
</protein>
<sequence length="564" mass="61100">MKRPLWLLLAAADDPATPFAAATLGWLAADAGVLFEAYLESAREGSLFAETGSTVLGGGHHGQFNALCARFEVTVFQLGRPQVFASSVTAFGLPVAGRSADVEELYAQAFAHADVPLPDLRLTGPAELAPYLYPEIVHRRALGFPDRGEPIEAATPLDIARRYGPDAAGVAFGDRTAILAQLPRLIREKRVAVHAPRTELPAAEVRFSPYTEETSAAAEEAAELALATGNPVMVGRQTGDGDLFAWSRRGIALQITEPNRPPFPVLAAEPHRWAADAAPPQEYTDDELRQFAAEGRVLASLVWHSGEVAHNEAMLNLLDLAGATGLKMGLSVHAERYLTCPQQWELIAVDRDRGGLRGLIEPLLHSGGRGVLAEYECPPQALYEHCAAALETIRDVAGWAPRGYYAFCDTDLTTMAPARTETYQALERAGLDYAISSAGPGRNAVLHAGERLLVLNQSPRSIAQASPFVRITTVEELRENVSHTAPGWVLATMDAPVIAFGPYIWRSGSRFMRIVDWFSDTQRRINVLPSTVARYARILHAEGYLPSPVPADSAAGLRASRRIR</sequence>